<dbReference type="CDD" id="cd03135">
    <property type="entry name" value="GATase1_DJ-1"/>
    <property type="match status" value="1"/>
</dbReference>
<dbReference type="Pfam" id="PF01965">
    <property type="entry name" value="DJ-1_PfpI"/>
    <property type="match status" value="1"/>
</dbReference>
<dbReference type="SUPFAM" id="SSF52317">
    <property type="entry name" value="Class I glutamine amidotransferase-like"/>
    <property type="match status" value="1"/>
</dbReference>
<dbReference type="PANTHER" id="PTHR48094">
    <property type="entry name" value="PROTEIN/NUCLEIC ACID DEGLYCASE DJ-1-RELATED"/>
    <property type="match status" value="1"/>
</dbReference>
<accession>A0A152AA10</accession>
<feature type="domain" description="DJ-1/PfpI" evidence="2">
    <location>
        <begin position="25"/>
        <end position="189"/>
    </location>
</feature>
<dbReference type="AlphaFoldDB" id="A0A152AA10"/>
<protein>
    <recommendedName>
        <fullName evidence="2">DJ-1/PfpI domain-containing protein</fullName>
    </recommendedName>
</protein>
<comment type="caution">
    <text evidence="3">The sequence shown here is derived from an EMBL/GenBank/DDBJ whole genome shotgun (WGS) entry which is preliminary data.</text>
</comment>
<organism evidence="3 4">
    <name type="scientific">Tieghemostelium lacteum</name>
    <name type="common">Slime mold</name>
    <name type="synonym">Dictyostelium lacteum</name>
    <dbReference type="NCBI Taxonomy" id="361077"/>
    <lineage>
        <taxon>Eukaryota</taxon>
        <taxon>Amoebozoa</taxon>
        <taxon>Evosea</taxon>
        <taxon>Eumycetozoa</taxon>
        <taxon>Dictyostelia</taxon>
        <taxon>Dictyosteliales</taxon>
        <taxon>Raperosteliaceae</taxon>
        <taxon>Tieghemostelium</taxon>
    </lineage>
</organism>
<dbReference type="NCBIfam" id="TIGR01383">
    <property type="entry name" value="not_thiJ"/>
    <property type="match status" value="1"/>
</dbReference>
<dbReference type="GO" id="GO:1903189">
    <property type="term" value="P:glyoxal metabolic process"/>
    <property type="evidence" value="ECO:0007669"/>
    <property type="project" value="TreeGrafter"/>
</dbReference>
<keyword evidence="1" id="KW-0677">Repeat</keyword>
<dbReference type="InterPro" id="IPR006287">
    <property type="entry name" value="DJ-1"/>
</dbReference>
<dbReference type="InParanoid" id="A0A152AA10"/>
<dbReference type="OrthoDB" id="543156at2759"/>
<evidence type="ECO:0000313" key="3">
    <source>
        <dbReference type="EMBL" id="KYR03058.1"/>
    </source>
</evidence>
<dbReference type="Proteomes" id="UP000076078">
    <property type="component" value="Unassembled WGS sequence"/>
</dbReference>
<dbReference type="InterPro" id="IPR002818">
    <property type="entry name" value="DJ-1/PfpI"/>
</dbReference>
<sequence length="208" mass="22489">MLSFVGKRLINTSLGYRYYSSKMTKSVLVPIADGFEEIEAITIIDVLKRAGANVTVASITGKNQVKGAHGVQITTDDLFSNIKNNSFDLISLPGGYDNATSLGNCAELVELLKKQKSENKWYTAICASPALVFAKNGLLNDKAVCYPAGPLNELVGSKLNSEARVLVDKNCVTSKGPGTSMEFSLELVSLLFGEEKKNKLIGEMIVKF</sequence>
<evidence type="ECO:0000313" key="4">
    <source>
        <dbReference type="Proteomes" id="UP000076078"/>
    </source>
</evidence>
<dbReference type="OMA" id="KATCYPG"/>
<dbReference type="FunFam" id="3.40.50.880:FF:000015">
    <property type="entry name" value="Protein DJ-1 homolog C"/>
    <property type="match status" value="1"/>
</dbReference>
<dbReference type="Gene3D" id="3.40.50.880">
    <property type="match status" value="1"/>
</dbReference>
<dbReference type="STRING" id="361077.A0A152AA10"/>
<dbReference type="PANTHER" id="PTHR48094:SF12">
    <property type="entry name" value="PARKINSON DISEASE PROTEIN 7 HOMOLOG"/>
    <property type="match status" value="1"/>
</dbReference>
<dbReference type="InterPro" id="IPR050325">
    <property type="entry name" value="Prot/Nucl_acid_deglycase"/>
</dbReference>
<evidence type="ECO:0000259" key="2">
    <source>
        <dbReference type="Pfam" id="PF01965"/>
    </source>
</evidence>
<dbReference type="FunCoup" id="A0A152AA10">
    <property type="interactions" value="49"/>
</dbReference>
<reference evidence="3 4" key="1">
    <citation type="submission" date="2015-12" db="EMBL/GenBank/DDBJ databases">
        <title>Dictyostelia acquired genes for synthesis and detection of signals that induce cell-type specialization by lateral gene transfer from prokaryotes.</title>
        <authorList>
            <person name="Gloeckner G."/>
            <person name="Schaap P."/>
        </authorList>
    </citation>
    <scope>NUCLEOTIDE SEQUENCE [LARGE SCALE GENOMIC DNA]</scope>
    <source>
        <strain evidence="3 4">TK</strain>
    </source>
</reference>
<dbReference type="InterPro" id="IPR029062">
    <property type="entry name" value="Class_I_gatase-like"/>
</dbReference>
<gene>
    <name evidence="3" type="ORF">DLAC_00550</name>
</gene>
<evidence type="ECO:0000256" key="1">
    <source>
        <dbReference type="ARBA" id="ARBA00022737"/>
    </source>
</evidence>
<name>A0A152AA10_TIELA</name>
<dbReference type="GO" id="GO:0005737">
    <property type="term" value="C:cytoplasm"/>
    <property type="evidence" value="ECO:0007669"/>
    <property type="project" value="TreeGrafter"/>
</dbReference>
<dbReference type="EMBL" id="LODT01000001">
    <property type="protein sequence ID" value="KYR03058.1"/>
    <property type="molecule type" value="Genomic_DNA"/>
</dbReference>
<keyword evidence="4" id="KW-1185">Reference proteome</keyword>
<proteinExistence type="predicted"/>